<evidence type="ECO:0000259" key="1">
    <source>
        <dbReference type="Pfam" id="PF06985"/>
    </source>
</evidence>
<evidence type="ECO:0000313" key="2">
    <source>
        <dbReference type="EMBL" id="KAK1837581.1"/>
    </source>
</evidence>
<comment type="caution">
    <text evidence="2">The sequence shown here is derived from an EMBL/GenBank/DDBJ whole genome shotgun (WGS) entry which is preliminary data.</text>
</comment>
<dbReference type="PANTHER" id="PTHR33112:SF9">
    <property type="entry name" value="HETEROKARYON INCOMPATIBILITY DOMAIN-CONTAINING PROTEIN"/>
    <property type="match status" value="1"/>
</dbReference>
<accession>A0AAD8ZXN9</accession>
<sequence>MLEEHEELPVLPTRLVMLHDSRPQGDLGPGAPLEIRLIETSSIAQTFEDDMRYIALSHCWGSPDVAAWMIQTTTETIGEFSQSIPWGGLTKTFQDAMLVAKHIGIRYIWIDSLCIVQDDAQDWALEASRMASVYENAHLTISAMGATDGRQGLFINTGSEPILRRHVHEIKLPGLQYPIYVRRNASYGISESPDPRELTEMPLLYRGWVFQERILSSRILHFTEIELNFEDARGRSSCECKELYHYIDGRSRRDWLSETTTSYLDGTSWWRRYCFSATIPCARVLSRWDLGSGHLNGASMARNWNGSAQTAADASSRDIAIGTSNMVLGFRRE</sequence>
<dbReference type="EMBL" id="JAQOWY010001128">
    <property type="protein sequence ID" value="KAK1837581.1"/>
    <property type="molecule type" value="Genomic_DNA"/>
</dbReference>
<proteinExistence type="predicted"/>
<dbReference type="InterPro" id="IPR010730">
    <property type="entry name" value="HET"/>
</dbReference>
<dbReference type="Proteomes" id="UP001243330">
    <property type="component" value="Unassembled WGS sequence"/>
</dbReference>
<gene>
    <name evidence="2" type="ORF">CCHR01_19796</name>
</gene>
<feature type="domain" description="Heterokaryon incompatibility" evidence="1">
    <location>
        <begin position="53"/>
        <end position="212"/>
    </location>
</feature>
<dbReference type="PANTHER" id="PTHR33112">
    <property type="entry name" value="DOMAIN PROTEIN, PUTATIVE-RELATED"/>
    <property type="match status" value="1"/>
</dbReference>
<evidence type="ECO:0000313" key="3">
    <source>
        <dbReference type="Proteomes" id="UP001243330"/>
    </source>
</evidence>
<dbReference type="Pfam" id="PF06985">
    <property type="entry name" value="HET"/>
    <property type="match status" value="1"/>
</dbReference>
<name>A0AAD8ZXN9_9PEZI</name>
<reference evidence="2" key="1">
    <citation type="submission" date="2023-01" db="EMBL/GenBank/DDBJ databases">
        <title>Colletotrichum chrysophilum M932 genome sequence.</title>
        <authorList>
            <person name="Baroncelli R."/>
        </authorList>
    </citation>
    <scope>NUCLEOTIDE SEQUENCE</scope>
    <source>
        <strain evidence="2">M932</strain>
    </source>
</reference>
<dbReference type="AlphaFoldDB" id="A0AAD8ZXN9"/>
<organism evidence="2 3">
    <name type="scientific">Colletotrichum chrysophilum</name>
    <dbReference type="NCBI Taxonomy" id="1836956"/>
    <lineage>
        <taxon>Eukaryota</taxon>
        <taxon>Fungi</taxon>
        <taxon>Dikarya</taxon>
        <taxon>Ascomycota</taxon>
        <taxon>Pezizomycotina</taxon>
        <taxon>Sordariomycetes</taxon>
        <taxon>Hypocreomycetidae</taxon>
        <taxon>Glomerellales</taxon>
        <taxon>Glomerellaceae</taxon>
        <taxon>Colletotrichum</taxon>
        <taxon>Colletotrichum gloeosporioides species complex</taxon>
    </lineage>
</organism>
<protein>
    <submittedName>
        <fullName evidence="2">Het domain-containing protein</fullName>
    </submittedName>
</protein>
<keyword evidence="3" id="KW-1185">Reference proteome</keyword>